<feature type="transmembrane region" description="Helical" evidence="1">
    <location>
        <begin position="12"/>
        <end position="37"/>
    </location>
</feature>
<dbReference type="InterPro" id="IPR036596">
    <property type="entry name" value="Cyt-C_aa3_sf"/>
</dbReference>
<dbReference type="Pfam" id="PF07835">
    <property type="entry name" value="COX4_pro_2"/>
    <property type="match status" value="1"/>
</dbReference>
<name>A0A317DW35_9PROT</name>
<sequence>MTMDITEQRKTYALFMSLTKWGIIACIGLLVLMAIFLV</sequence>
<accession>A0A317DW35</accession>
<keyword evidence="1" id="KW-0472">Membrane</keyword>
<dbReference type="SUPFAM" id="SSF81469">
    <property type="entry name" value="Bacterial aa3 type cytochrome c oxidase subunit IV"/>
    <property type="match status" value="1"/>
</dbReference>
<feature type="domain" description="Cytochrome c oxidase subunit IV bacterial aa3 type" evidence="2">
    <location>
        <begin position="3"/>
        <end position="37"/>
    </location>
</feature>
<gene>
    <name evidence="3" type="ORF">DKG75_17295</name>
</gene>
<dbReference type="Gene3D" id="1.20.5.160">
    <property type="entry name" value="Bacterial aa3 type cytochrome c oxidase subunit IV"/>
    <property type="match status" value="1"/>
</dbReference>
<keyword evidence="1" id="KW-1133">Transmembrane helix</keyword>
<evidence type="ECO:0000256" key="1">
    <source>
        <dbReference type="SAM" id="Phobius"/>
    </source>
</evidence>
<comment type="caution">
    <text evidence="3">The sequence shown here is derived from an EMBL/GenBank/DDBJ whole genome shotgun (WGS) entry which is preliminary data.</text>
</comment>
<organism evidence="3 4">
    <name type="scientific">Zavarzinia compransoris</name>
    <dbReference type="NCBI Taxonomy" id="1264899"/>
    <lineage>
        <taxon>Bacteria</taxon>
        <taxon>Pseudomonadati</taxon>
        <taxon>Pseudomonadota</taxon>
        <taxon>Alphaproteobacteria</taxon>
        <taxon>Rhodospirillales</taxon>
        <taxon>Zavarziniaceae</taxon>
        <taxon>Zavarzinia</taxon>
    </lineage>
</organism>
<dbReference type="EMBL" id="QGLF01000005">
    <property type="protein sequence ID" value="PWR18741.1"/>
    <property type="molecule type" value="Genomic_DNA"/>
</dbReference>
<dbReference type="RefSeq" id="WP_109922430.1">
    <property type="nucleotide sequence ID" value="NZ_QGLF01000005.1"/>
</dbReference>
<evidence type="ECO:0000259" key="2">
    <source>
        <dbReference type="Pfam" id="PF07835"/>
    </source>
</evidence>
<proteinExistence type="predicted"/>
<dbReference type="Proteomes" id="UP000246077">
    <property type="component" value="Unassembled WGS sequence"/>
</dbReference>
<dbReference type="AlphaFoldDB" id="A0A317DW35"/>
<keyword evidence="1" id="KW-0812">Transmembrane</keyword>
<evidence type="ECO:0000313" key="4">
    <source>
        <dbReference type="Proteomes" id="UP000246077"/>
    </source>
</evidence>
<protein>
    <submittedName>
        <fullName evidence="3">Aa3-type cytochrome c oxidase subunit IV</fullName>
    </submittedName>
</protein>
<evidence type="ECO:0000313" key="3">
    <source>
        <dbReference type="EMBL" id="PWR18741.1"/>
    </source>
</evidence>
<reference evidence="4" key="1">
    <citation type="submission" date="2018-05" db="EMBL/GenBank/DDBJ databases">
        <title>Zavarzinia sp. HR-AS.</title>
        <authorList>
            <person name="Lee Y."/>
            <person name="Jeon C.O."/>
        </authorList>
    </citation>
    <scope>NUCLEOTIDE SEQUENCE [LARGE SCALE GENOMIC DNA]</scope>
    <source>
        <strain evidence="4">DSM 1231</strain>
    </source>
</reference>
<keyword evidence="4" id="KW-1185">Reference proteome</keyword>
<dbReference type="InterPro" id="IPR012422">
    <property type="entry name" value="Cyt_c_oxidase_su4_bac-aa3"/>
</dbReference>
<dbReference type="OrthoDB" id="9812071at2"/>